<evidence type="ECO:0000313" key="2">
    <source>
        <dbReference type="Proteomes" id="UP000004105"/>
    </source>
</evidence>
<dbReference type="Proteomes" id="UP000004105">
    <property type="component" value="Unassembled WGS sequence"/>
</dbReference>
<dbReference type="EMBL" id="AFAY01000039">
    <property type="protein sequence ID" value="EGF10424.1"/>
    <property type="molecule type" value="Genomic_DNA"/>
</dbReference>
<evidence type="ECO:0000313" key="1">
    <source>
        <dbReference type="EMBL" id="EGF10424.1"/>
    </source>
</evidence>
<gene>
    <name evidence="1" type="ORF">HMPREF9123_1878</name>
</gene>
<protein>
    <submittedName>
        <fullName evidence="1">Uncharacterized protein</fullName>
    </submittedName>
</protein>
<keyword evidence="2" id="KW-1185">Reference proteome</keyword>
<proteinExistence type="predicted"/>
<comment type="caution">
    <text evidence="1">The sequence shown here is derived from an EMBL/GenBank/DDBJ whole genome shotgun (WGS) entry which is preliminary data.</text>
</comment>
<dbReference type="AlphaFoldDB" id="F2BDS2"/>
<organism evidence="1 2">
    <name type="scientific">Neisseria bacilliformis ATCC BAA-1200</name>
    <dbReference type="NCBI Taxonomy" id="888742"/>
    <lineage>
        <taxon>Bacteria</taxon>
        <taxon>Pseudomonadati</taxon>
        <taxon>Pseudomonadota</taxon>
        <taxon>Betaproteobacteria</taxon>
        <taxon>Neisseriales</taxon>
        <taxon>Neisseriaceae</taxon>
        <taxon>Neisseria</taxon>
    </lineage>
</organism>
<reference evidence="1 2" key="1">
    <citation type="submission" date="2011-02" db="EMBL/GenBank/DDBJ databases">
        <authorList>
            <person name="Muzny D."/>
            <person name="Qin X."/>
            <person name="Deng J."/>
            <person name="Jiang H."/>
            <person name="Liu Y."/>
            <person name="Qu J."/>
            <person name="Song X.-Z."/>
            <person name="Zhang L."/>
            <person name="Thornton R."/>
            <person name="Coyle M."/>
            <person name="Francisco L."/>
            <person name="Jackson L."/>
            <person name="Javaid M."/>
            <person name="Korchina V."/>
            <person name="Kovar C."/>
            <person name="Mata R."/>
            <person name="Mathew T."/>
            <person name="Ngo R."/>
            <person name="Nguyen L."/>
            <person name="Nguyen N."/>
            <person name="Okwuonu G."/>
            <person name="Ongeri F."/>
            <person name="Pham C."/>
            <person name="Simmons D."/>
            <person name="Wilczek-Boney K."/>
            <person name="Hale W."/>
            <person name="Jakkamsetti A."/>
            <person name="Pham P."/>
            <person name="Ruth R."/>
            <person name="San Lucas F."/>
            <person name="Warren J."/>
            <person name="Zhang J."/>
            <person name="Zhao Z."/>
            <person name="Zhou C."/>
            <person name="Zhu D."/>
            <person name="Lee S."/>
            <person name="Bess C."/>
            <person name="Blankenburg K."/>
            <person name="Forbes L."/>
            <person name="Fu Q."/>
            <person name="Gubbala S."/>
            <person name="Hirani K."/>
            <person name="Jayaseelan J.C."/>
            <person name="Lara F."/>
            <person name="Munidasa M."/>
            <person name="Palculict T."/>
            <person name="Patil S."/>
            <person name="Pu L.-L."/>
            <person name="Saada N."/>
            <person name="Tang L."/>
            <person name="Weissenberger G."/>
            <person name="Zhu Y."/>
            <person name="Hemphill L."/>
            <person name="Shang Y."/>
            <person name="Youmans B."/>
            <person name="Ayvaz T."/>
            <person name="Ross M."/>
            <person name="Santibanez J."/>
            <person name="Aqrawi P."/>
            <person name="Gross S."/>
            <person name="Joshi V."/>
            <person name="Fowler G."/>
            <person name="Nazareth L."/>
            <person name="Reid J."/>
            <person name="Worley K."/>
            <person name="Petrosino J."/>
            <person name="Highlander S."/>
            <person name="Gibbs R."/>
        </authorList>
    </citation>
    <scope>NUCLEOTIDE SEQUENCE [LARGE SCALE GENOMIC DNA]</scope>
    <source>
        <strain evidence="1 2">ATCC BAA-1200</strain>
    </source>
</reference>
<accession>F2BDS2</accession>
<sequence length="39" mass="4458">MCLRHTPYSGQRLSENCVNGLFRRPFPFSDSLTAVRPGF</sequence>
<dbReference type="HOGENOM" id="CLU_3313196_0_0_4"/>
<name>F2BDS2_9NEIS</name>